<protein>
    <submittedName>
        <fullName evidence="2">Endonuclease/exonuclease/phosphatase family metal-dependent hydrolase</fullName>
    </submittedName>
</protein>
<dbReference type="SUPFAM" id="SSF56219">
    <property type="entry name" value="DNase I-like"/>
    <property type="match status" value="1"/>
</dbReference>
<dbReference type="Gene3D" id="3.60.10.10">
    <property type="entry name" value="Endonuclease/exonuclease/phosphatase"/>
    <property type="match status" value="1"/>
</dbReference>
<dbReference type="Pfam" id="PF03372">
    <property type="entry name" value="Exo_endo_phos"/>
    <property type="match status" value="1"/>
</dbReference>
<dbReference type="PANTHER" id="PTHR14859:SF1">
    <property type="entry name" value="PGAP2-INTERACTING PROTEIN"/>
    <property type="match status" value="1"/>
</dbReference>
<proteinExistence type="predicted"/>
<dbReference type="PANTHER" id="PTHR14859">
    <property type="entry name" value="CALCOFLUOR WHITE HYPERSENSITIVE PROTEIN PRECURSOR"/>
    <property type="match status" value="1"/>
</dbReference>
<dbReference type="InterPro" id="IPR051916">
    <property type="entry name" value="GPI-anchor_lipid_remodeler"/>
</dbReference>
<comment type="caution">
    <text evidence="2">The sequence shown here is derived from an EMBL/GenBank/DDBJ whole genome shotgun (WGS) entry which is preliminary data.</text>
</comment>
<feature type="domain" description="Endonuclease/exonuclease/phosphatase" evidence="1">
    <location>
        <begin position="4"/>
        <end position="254"/>
    </location>
</feature>
<dbReference type="RefSeq" id="WP_132191984.1">
    <property type="nucleotide sequence ID" value="NZ_SLWM01000012.1"/>
</dbReference>
<dbReference type="InterPro" id="IPR036691">
    <property type="entry name" value="Endo/exonu/phosph_ase_sf"/>
</dbReference>
<name>A0ABY2BHB9_9ACTN</name>
<keyword evidence="2" id="KW-0255">Endonuclease</keyword>
<dbReference type="GO" id="GO:0004519">
    <property type="term" value="F:endonuclease activity"/>
    <property type="evidence" value="ECO:0007669"/>
    <property type="project" value="UniProtKB-KW"/>
</dbReference>
<dbReference type="GO" id="GO:0016787">
    <property type="term" value="F:hydrolase activity"/>
    <property type="evidence" value="ECO:0007669"/>
    <property type="project" value="UniProtKB-KW"/>
</dbReference>
<sequence length="265" mass="29194">MRVLSWNLWWRFGPWQQRRHAILAVLRDVRADVIGLQEVWADRDENLAEWLADELGLEWTFEPSPAPEYWQRRIGDPTVAIGNAVLSRGPIDDREVRTLPGEDGRFALFTLTQGVPFFTTHLTAPVDASAARCLQVKALAEFVAAKRVASEFPPVVTGDFNAMPDSDEVRLFSGARTAPAVPGQVLVDAWEYAEPGQPWATWDAANPYVAETFTPSARVDYIHVGLPRSDGLGHVTAVRRAGAEPVGGVWPSDHAVVLADLHSPA</sequence>
<keyword evidence="3" id="KW-1185">Reference proteome</keyword>
<dbReference type="InterPro" id="IPR005135">
    <property type="entry name" value="Endo/exonuclease/phosphatase"/>
</dbReference>
<organism evidence="2 3">
    <name type="scientific">Kribbella orskensis</name>
    <dbReference type="NCBI Taxonomy" id="2512216"/>
    <lineage>
        <taxon>Bacteria</taxon>
        <taxon>Bacillati</taxon>
        <taxon>Actinomycetota</taxon>
        <taxon>Actinomycetes</taxon>
        <taxon>Propionibacteriales</taxon>
        <taxon>Kribbellaceae</taxon>
        <taxon>Kribbella</taxon>
    </lineage>
</organism>
<keyword evidence="2" id="KW-0540">Nuclease</keyword>
<gene>
    <name evidence="2" type="ORF">EV644_112184</name>
</gene>
<dbReference type="EMBL" id="SLWM01000012">
    <property type="protein sequence ID" value="TCO18436.1"/>
    <property type="molecule type" value="Genomic_DNA"/>
</dbReference>
<reference evidence="2 3" key="1">
    <citation type="journal article" date="2015" name="Stand. Genomic Sci.">
        <title>Genomic Encyclopedia of Bacterial and Archaeal Type Strains, Phase III: the genomes of soil and plant-associated and newly described type strains.</title>
        <authorList>
            <person name="Whitman W.B."/>
            <person name="Woyke T."/>
            <person name="Klenk H.P."/>
            <person name="Zhou Y."/>
            <person name="Lilburn T.G."/>
            <person name="Beck B.J."/>
            <person name="De Vos P."/>
            <person name="Vandamme P."/>
            <person name="Eisen J.A."/>
            <person name="Garrity G."/>
            <person name="Hugenholtz P."/>
            <person name="Kyrpides N.C."/>
        </authorList>
    </citation>
    <scope>NUCLEOTIDE SEQUENCE [LARGE SCALE GENOMIC DNA]</scope>
    <source>
        <strain evidence="2 3">VKM Ac-2538</strain>
    </source>
</reference>
<keyword evidence="2" id="KW-0378">Hydrolase</keyword>
<evidence type="ECO:0000313" key="2">
    <source>
        <dbReference type="EMBL" id="TCO18436.1"/>
    </source>
</evidence>
<dbReference type="Proteomes" id="UP000295818">
    <property type="component" value="Unassembled WGS sequence"/>
</dbReference>
<evidence type="ECO:0000259" key="1">
    <source>
        <dbReference type="Pfam" id="PF03372"/>
    </source>
</evidence>
<accession>A0ABY2BHB9</accession>
<evidence type="ECO:0000313" key="3">
    <source>
        <dbReference type="Proteomes" id="UP000295818"/>
    </source>
</evidence>